<feature type="domain" description="AB hydrolase-1" evidence="1">
    <location>
        <begin position="32"/>
        <end position="262"/>
    </location>
</feature>
<dbReference type="Pfam" id="PF12697">
    <property type="entry name" value="Abhydrolase_6"/>
    <property type="match status" value="1"/>
</dbReference>
<dbReference type="InterPro" id="IPR050266">
    <property type="entry name" value="AB_hydrolase_sf"/>
</dbReference>
<gene>
    <name evidence="2" type="ORF">BC751_0992</name>
</gene>
<sequence>MPELLIFNSIVIVMDTIQLEYSIRGKKNKETLLFVHGAGGSMIQFHQQQEFFSAQYKVVLVSLRGHGDSPKPSPNTTDQYALNLFAADIIQLIKDIDLEHIHFVGNSAGGVIGFEVVSQMPEKFLSLTTFGTTGQMKFPKFLAPVFRGFDALMLRYFKNWYLNLMASQTALNEEAKETCLQMFEKAVAAIPHFRYNLVNYDFTGFIAQCPVPYTLIRCEFDKGINGMLKSTLKAMGANPSAKVIELKGVGHVGNLDDPVAFNNCLKDILNKLV</sequence>
<dbReference type="Gene3D" id="3.40.50.1820">
    <property type="entry name" value="alpha/beta hydrolase"/>
    <property type="match status" value="1"/>
</dbReference>
<dbReference type="EMBL" id="SGXG01000001">
    <property type="protein sequence ID" value="RZS95460.1"/>
    <property type="molecule type" value="Genomic_DNA"/>
</dbReference>
<keyword evidence="3" id="KW-1185">Reference proteome</keyword>
<name>A0A4Q7P7K2_9BACT</name>
<dbReference type="InterPro" id="IPR000073">
    <property type="entry name" value="AB_hydrolase_1"/>
</dbReference>
<dbReference type="InterPro" id="IPR029058">
    <property type="entry name" value="AB_hydrolase_fold"/>
</dbReference>
<dbReference type="Proteomes" id="UP000292209">
    <property type="component" value="Unassembled WGS sequence"/>
</dbReference>
<evidence type="ECO:0000259" key="1">
    <source>
        <dbReference type="Pfam" id="PF12697"/>
    </source>
</evidence>
<organism evidence="2 3">
    <name type="scientific">Cecembia calidifontis</name>
    <dbReference type="NCBI Taxonomy" id="1187080"/>
    <lineage>
        <taxon>Bacteria</taxon>
        <taxon>Pseudomonadati</taxon>
        <taxon>Bacteroidota</taxon>
        <taxon>Cytophagia</taxon>
        <taxon>Cytophagales</taxon>
        <taxon>Cyclobacteriaceae</taxon>
        <taxon>Cecembia</taxon>
    </lineage>
</organism>
<comment type="caution">
    <text evidence="2">The sequence shown here is derived from an EMBL/GenBank/DDBJ whole genome shotgun (WGS) entry which is preliminary data.</text>
</comment>
<dbReference type="AlphaFoldDB" id="A0A4Q7P7K2"/>
<proteinExistence type="predicted"/>
<accession>A0A4Q7P7K2</accession>
<reference evidence="2 3" key="1">
    <citation type="submission" date="2019-02" db="EMBL/GenBank/DDBJ databases">
        <title>Genomic Encyclopedia of Archaeal and Bacterial Type Strains, Phase II (KMG-II): from individual species to whole genera.</title>
        <authorList>
            <person name="Goeker M."/>
        </authorList>
    </citation>
    <scope>NUCLEOTIDE SEQUENCE [LARGE SCALE GENOMIC DNA]</scope>
    <source>
        <strain evidence="2 3">DSM 21411</strain>
    </source>
</reference>
<evidence type="ECO:0000313" key="2">
    <source>
        <dbReference type="EMBL" id="RZS95460.1"/>
    </source>
</evidence>
<dbReference type="SUPFAM" id="SSF53474">
    <property type="entry name" value="alpha/beta-Hydrolases"/>
    <property type="match status" value="1"/>
</dbReference>
<evidence type="ECO:0000313" key="3">
    <source>
        <dbReference type="Proteomes" id="UP000292209"/>
    </source>
</evidence>
<protein>
    <submittedName>
        <fullName evidence="2">Pimeloyl-ACP methyl ester carboxylesterase</fullName>
    </submittedName>
</protein>
<dbReference type="PANTHER" id="PTHR43798">
    <property type="entry name" value="MONOACYLGLYCEROL LIPASE"/>
    <property type="match status" value="1"/>
</dbReference>